<dbReference type="GO" id="GO:0004721">
    <property type="term" value="F:phosphoprotein phosphatase activity"/>
    <property type="evidence" value="ECO:0007669"/>
    <property type="project" value="InterPro"/>
</dbReference>
<accession>A0A4T9T851</accession>
<reference evidence="1 2" key="1">
    <citation type="submission" date="2019-04" db="EMBL/GenBank/DDBJ databases">
        <title>Microbes associate with the intestines of laboratory mice.</title>
        <authorList>
            <person name="Navarre W."/>
            <person name="Wong E."/>
            <person name="Huang K.C."/>
            <person name="Tropini C."/>
            <person name="Ng K."/>
            <person name="Yu B."/>
        </authorList>
    </citation>
    <scope>NUCLEOTIDE SEQUENCE [LARGE SCALE GENOMIC DNA]</scope>
    <source>
        <strain evidence="1 2">NM48_B13</strain>
    </source>
</reference>
<name>A0A4T9T851_9ACTN</name>
<dbReference type="Gene3D" id="3.90.190.10">
    <property type="entry name" value="Protein tyrosine phosphatase superfamily"/>
    <property type="match status" value="1"/>
</dbReference>
<comment type="caution">
    <text evidence="1">The sequence shown here is derived from an EMBL/GenBank/DDBJ whole genome shotgun (WGS) entry which is preliminary data.</text>
</comment>
<gene>
    <name evidence="1" type="ORF">E5982_02825</name>
</gene>
<evidence type="ECO:0000313" key="2">
    <source>
        <dbReference type="Proteomes" id="UP000309454"/>
    </source>
</evidence>
<dbReference type="Proteomes" id="UP000309454">
    <property type="component" value="Unassembled WGS sequence"/>
</dbReference>
<keyword evidence="2" id="KW-1185">Reference proteome</keyword>
<evidence type="ECO:0000313" key="1">
    <source>
        <dbReference type="EMBL" id="TJW11174.1"/>
    </source>
</evidence>
<dbReference type="Pfam" id="PF13350">
    <property type="entry name" value="Y_phosphatase3"/>
    <property type="match status" value="1"/>
</dbReference>
<sequence>MGRLRWLVAARWRKENEMSARDADEMVKPGLIERPAPIEGFPNFGHIPLTGMANARDLGGMPTADGRAIKMGRLLRTDALHHATEADLEWLVGTCGVQRVFDFRSPEEKKAAPDPKEQMEGVVFFDVPVFNVASVGLMPGQGIAADAVALEHVAHGLHPLVRQVYPRCLLGAEGIAAYRALFDALLKAEDGATLWHCTEGKDRTGLAAVLVEHALGVSEGDIRKDYLATNLFAQTAAEKIADAFGRHHVAVRADMDLDAVFYAYEDYLDEALAAVREQCGGLDEYLGERLGVTQDARRQLQEMYLA</sequence>
<organism evidence="1 2">
    <name type="scientific">Parvibacter caecicola</name>
    <dbReference type="NCBI Taxonomy" id="747645"/>
    <lineage>
        <taxon>Bacteria</taxon>
        <taxon>Bacillati</taxon>
        <taxon>Actinomycetota</taxon>
        <taxon>Coriobacteriia</taxon>
        <taxon>Coriobacteriales</taxon>
        <taxon>Coriobacteriaceae</taxon>
        <taxon>Parvibacter</taxon>
    </lineage>
</organism>
<dbReference type="SUPFAM" id="SSF52799">
    <property type="entry name" value="(Phosphotyrosine protein) phosphatases II"/>
    <property type="match status" value="1"/>
</dbReference>
<dbReference type="InterPro" id="IPR026893">
    <property type="entry name" value="Tyr/Ser_Pase_IphP-type"/>
</dbReference>
<dbReference type="InterPro" id="IPR029021">
    <property type="entry name" value="Prot-tyrosine_phosphatase-like"/>
</dbReference>
<proteinExistence type="predicted"/>
<dbReference type="OrthoDB" id="1188001at2"/>
<dbReference type="AlphaFoldDB" id="A0A4T9T851"/>
<protein>
    <submittedName>
        <fullName evidence="1">Tyrosine-protein phosphatase</fullName>
    </submittedName>
</protein>
<dbReference type="EMBL" id="SSTM01000002">
    <property type="protein sequence ID" value="TJW11174.1"/>
    <property type="molecule type" value="Genomic_DNA"/>
</dbReference>